<keyword evidence="6" id="KW-0326">Glycosidase</keyword>
<comment type="caution">
    <text evidence="8">The sequence shown here is derived from an EMBL/GenBank/DDBJ whole genome shotgun (WGS) entry which is preliminary data.</text>
</comment>
<dbReference type="InterPro" id="IPR036962">
    <property type="entry name" value="Glyco_hydro_3_N_sf"/>
</dbReference>
<proteinExistence type="inferred from homology"/>
<dbReference type="InterPro" id="IPR017853">
    <property type="entry name" value="GH"/>
</dbReference>
<accession>A0A6A5A6X9</accession>
<dbReference type="AlphaFoldDB" id="A0A6A5A6X9"/>
<dbReference type="OrthoDB" id="416222at2759"/>
<feature type="compositionally biased region" description="Basic residues" evidence="7">
    <location>
        <begin position="22"/>
        <end position="33"/>
    </location>
</feature>
<dbReference type="PANTHER" id="PTHR30620:SF16">
    <property type="entry name" value="LYSOSOMAL BETA GLUCOSIDASE"/>
    <property type="match status" value="1"/>
</dbReference>
<evidence type="ECO:0000256" key="3">
    <source>
        <dbReference type="ARBA" id="ARBA00012744"/>
    </source>
</evidence>
<evidence type="ECO:0000256" key="7">
    <source>
        <dbReference type="SAM" id="MobiDB-lite"/>
    </source>
</evidence>
<organism evidence="8">
    <name type="scientific">Aphanomyces stellatus</name>
    <dbReference type="NCBI Taxonomy" id="120398"/>
    <lineage>
        <taxon>Eukaryota</taxon>
        <taxon>Sar</taxon>
        <taxon>Stramenopiles</taxon>
        <taxon>Oomycota</taxon>
        <taxon>Saprolegniomycetes</taxon>
        <taxon>Saprolegniales</taxon>
        <taxon>Verrucalvaceae</taxon>
        <taxon>Aphanomyces</taxon>
    </lineage>
</organism>
<dbReference type="GO" id="GO:0008422">
    <property type="term" value="F:beta-glucosidase activity"/>
    <property type="evidence" value="ECO:0007669"/>
    <property type="project" value="UniProtKB-EC"/>
</dbReference>
<name>A0A6A5A6X9_9STRA</name>
<evidence type="ECO:0000256" key="1">
    <source>
        <dbReference type="ARBA" id="ARBA00000448"/>
    </source>
</evidence>
<dbReference type="GO" id="GO:0009251">
    <property type="term" value="P:glucan catabolic process"/>
    <property type="evidence" value="ECO:0007669"/>
    <property type="project" value="TreeGrafter"/>
</dbReference>
<keyword evidence="4" id="KW-0732">Signal</keyword>
<dbReference type="SUPFAM" id="SSF51445">
    <property type="entry name" value="(Trans)glycosidases"/>
    <property type="match status" value="1"/>
</dbReference>
<keyword evidence="5" id="KW-0378">Hydrolase</keyword>
<evidence type="ECO:0000256" key="6">
    <source>
        <dbReference type="ARBA" id="ARBA00023295"/>
    </source>
</evidence>
<protein>
    <recommendedName>
        <fullName evidence="3">beta-glucosidase</fullName>
        <ecNumber evidence="3">3.2.1.21</ecNumber>
    </recommendedName>
</protein>
<evidence type="ECO:0000313" key="8">
    <source>
        <dbReference type="EMBL" id="KAF0719400.1"/>
    </source>
</evidence>
<dbReference type="Gene3D" id="3.20.20.300">
    <property type="entry name" value="Glycoside hydrolase, family 3, N-terminal domain"/>
    <property type="match status" value="1"/>
</dbReference>
<feature type="region of interest" description="Disordered" evidence="7">
    <location>
        <begin position="22"/>
        <end position="58"/>
    </location>
</feature>
<evidence type="ECO:0000256" key="2">
    <source>
        <dbReference type="ARBA" id="ARBA00005336"/>
    </source>
</evidence>
<evidence type="ECO:0000256" key="4">
    <source>
        <dbReference type="ARBA" id="ARBA00022729"/>
    </source>
</evidence>
<dbReference type="EMBL" id="VJMH01000073">
    <property type="protein sequence ID" value="KAF0719400.1"/>
    <property type="molecule type" value="Genomic_DNA"/>
</dbReference>
<dbReference type="InterPro" id="IPR051915">
    <property type="entry name" value="Cellulose_Degrad_GH3"/>
</dbReference>
<comment type="catalytic activity">
    <reaction evidence="1">
        <text>Hydrolysis of terminal, non-reducing beta-D-glucosyl residues with release of beta-D-glucose.</text>
        <dbReference type="EC" id="3.2.1.21"/>
    </reaction>
</comment>
<dbReference type="EC" id="3.2.1.21" evidence="3"/>
<sequence>MLWRCHSFVPVIIRTDISQLRKTRKDRSRRKISPRVEHTSSGTVDRIPHSPTSGRHSKSSTLAMLSLSFALVVGSSAAAVVDPSTADKAWAMVHAMTPDQLLGQMNQISIENIQFSNASGKHLNLTQVTANAQQFVGSYFNNPGGWIDGRPVWNVSMYRSMLTQLQSTQLQHTNIPILFGLDSIHGANYIDKAVLFPQNINGGATFNPDLVQ</sequence>
<dbReference type="PANTHER" id="PTHR30620">
    <property type="entry name" value="PERIPLASMIC BETA-GLUCOSIDASE-RELATED"/>
    <property type="match status" value="1"/>
</dbReference>
<gene>
    <name evidence="8" type="ORF">As57867_001071</name>
</gene>
<reference evidence="8" key="1">
    <citation type="submission" date="2019-06" db="EMBL/GenBank/DDBJ databases">
        <title>Genomics analysis of Aphanomyces spp. identifies a new class of oomycete effector associated with host adaptation.</title>
        <authorList>
            <person name="Gaulin E."/>
        </authorList>
    </citation>
    <scope>NUCLEOTIDE SEQUENCE</scope>
    <source>
        <strain evidence="8">CBS 578.67</strain>
    </source>
</reference>
<comment type="similarity">
    <text evidence="2">Belongs to the glycosyl hydrolase 3 family.</text>
</comment>
<feature type="non-terminal residue" evidence="8">
    <location>
        <position position="212"/>
    </location>
</feature>
<evidence type="ECO:0000256" key="5">
    <source>
        <dbReference type="ARBA" id="ARBA00022801"/>
    </source>
</evidence>